<dbReference type="Proteomes" id="UP000050816">
    <property type="component" value="Unassembled WGS sequence"/>
</dbReference>
<comment type="caution">
    <text evidence="1">The sequence shown here is derived from an EMBL/GenBank/DDBJ whole genome shotgun (WGS) entry which is preliminary data.</text>
</comment>
<reference evidence="1 2" key="1">
    <citation type="journal article" date="2015" name="Genome Announc.">
        <title>Expanding the biotechnology potential of lactobacilli through comparative genomics of 213 strains and associated genera.</title>
        <authorList>
            <person name="Sun Z."/>
            <person name="Harris H.M."/>
            <person name="McCann A."/>
            <person name="Guo C."/>
            <person name="Argimon S."/>
            <person name="Zhang W."/>
            <person name="Yang X."/>
            <person name="Jeffery I.B."/>
            <person name="Cooney J.C."/>
            <person name="Kagawa T.F."/>
            <person name="Liu W."/>
            <person name="Song Y."/>
            <person name="Salvetti E."/>
            <person name="Wrobel A."/>
            <person name="Rasinkangas P."/>
            <person name="Parkhill J."/>
            <person name="Rea M.C."/>
            <person name="O'Sullivan O."/>
            <person name="Ritari J."/>
            <person name="Douillard F.P."/>
            <person name="Paul Ross R."/>
            <person name="Yang R."/>
            <person name="Briner A.E."/>
            <person name="Felis G.E."/>
            <person name="de Vos W.M."/>
            <person name="Barrangou R."/>
            <person name="Klaenhammer T.R."/>
            <person name="Caufield P.W."/>
            <person name="Cui Y."/>
            <person name="Zhang H."/>
            <person name="O'Toole P.W."/>
        </authorList>
    </citation>
    <scope>NUCLEOTIDE SEQUENCE [LARGE SCALE GENOMIC DNA]</scope>
    <source>
        <strain evidence="1 2">DSM 15946</strain>
    </source>
</reference>
<dbReference type="AlphaFoldDB" id="A0A0R1UFR8"/>
<sequence length="106" mass="11925">MFYNNYDNVHGEDRWGLVGQVGDPFREERQLDLACAKCQQKPLVIAERNWMATNADHSQRYQIVVACLHCGAVDEFVVNVGREGVNSALKAGKRVPQPTDLRPQAN</sequence>
<evidence type="ECO:0000313" key="1">
    <source>
        <dbReference type="EMBL" id="KRL91732.1"/>
    </source>
</evidence>
<evidence type="ECO:0000313" key="2">
    <source>
        <dbReference type="Proteomes" id="UP000050816"/>
    </source>
</evidence>
<name>A0A0R1UFR8_9LACO</name>
<dbReference type="RefSeq" id="WP_056953830.1">
    <property type="nucleotide sequence ID" value="NZ_AZFK01000016.1"/>
</dbReference>
<accession>A0A0R1UFR8</accession>
<organism evidence="1 2">
    <name type="scientific">Limosilactobacillus ingluviei DSM 15946</name>
    <dbReference type="NCBI Taxonomy" id="1423760"/>
    <lineage>
        <taxon>Bacteria</taxon>
        <taxon>Bacillati</taxon>
        <taxon>Bacillota</taxon>
        <taxon>Bacilli</taxon>
        <taxon>Lactobacillales</taxon>
        <taxon>Lactobacillaceae</taxon>
        <taxon>Limosilactobacillus</taxon>
    </lineage>
</organism>
<protein>
    <submittedName>
        <fullName evidence="1">Uncharacterized protein</fullName>
    </submittedName>
</protein>
<gene>
    <name evidence="1" type="ORF">FC43_GL000699</name>
</gene>
<proteinExistence type="predicted"/>
<dbReference type="EMBL" id="AZFK01000016">
    <property type="protein sequence ID" value="KRL91732.1"/>
    <property type="molecule type" value="Genomic_DNA"/>
</dbReference>
<dbReference type="PATRIC" id="fig|1423760.3.peg.720"/>